<dbReference type="AlphaFoldDB" id="A0A919NCJ1"/>
<evidence type="ECO:0000313" key="3">
    <source>
        <dbReference type="Proteomes" id="UP000629619"/>
    </source>
</evidence>
<gene>
    <name evidence="2" type="ORF">Asi03nite_57930</name>
</gene>
<organism evidence="2 3">
    <name type="scientific">Actinoplanes siamensis</name>
    <dbReference type="NCBI Taxonomy" id="1223317"/>
    <lineage>
        <taxon>Bacteria</taxon>
        <taxon>Bacillati</taxon>
        <taxon>Actinomycetota</taxon>
        <taxon>Actinomycetes</taxon>
        <taxon>Micromonosporales</taxon>
        <taxon>Micromonosporaceae</taxon>
        <taxon>Actinoplanes</taxon>
    </lineage>
</organism>
<dbReference type="EMBL" id="BOMW01000060">
    <property type="protein sequence ID" value="GIF08255.1"/>
    <property type="molecule type" value="Genomic_DNA"/>
</dbReference>
<evidence type="ECO:0000313" key="2">
    <source>
        <dbReference type="EMBL" id="GIF08255.1"/>
    </source>
</evidence>
<sequence length="107" mass="11314">MARNRTGTPPADDLSPESRSCPDAAMVRDLFDEFAAARPFSRLMLVVGVAADPRVDDRRPGAAPRLLARGVRGAGRPGDGRTSGQLRRAGRDSSGTGDLTAVVNRAR</sequence>
<reference evidence="2" key="1">
    <citation type="submission" date="2021-01" db="EMBL/GenBank/DDBJ databases">
        <title>Whole genome shotgun sequence of Actinoplanes siamensis NBRC 109076.</title>
        <authorList>
            <person name="Komaki H."/>
            <person name="Tamura T."/>
        </authorList>
    </citation>
    <scope>NUCLEOTIDE SEQUENCE</scope>
    <source>
        <strain evidence="2">NBRC 109076</strain>
    </source>
</reference>
<keyword evidence="3" id="KW-1185">Reference proteome</keyword>
<accession>A0A919NCJ1</accession>
<feature type="region of interest" description="Disordered" evidence="1">
    <location>
        <begin position="70"/>
        <end position="107"/>
    </location>
</feature>
<evidence type="ECO:0000256" key="1">
    <source>
        <dbReference type="SAM" id="MobiDB-lite"/>
    </source>
</evidence>
<name>A0A919NCJ1_9ACTN</name>
<dbReference type="Proteomes" id="UP000629619">
    <property type="component" value="Unassembled WGS sequence"/>
</dbReference>
<protein>
    <submittedName>
        <fullName evidence="2">Uncharacterized protein</fullName>
    </submittedName>
</protein>
<comment type="caution">
    <text evidence="2">The sequence shown here is derived from an EMBL/GenBank/DDBJ whole genome shotgun (WGS) entry which is preliminary data.</text>
</comment>
<feature type="region of interest" description="Disordered" evidence="1">
    <location>
        <begin position="1"/>
        <end position="20"/>
    </location>
</feature>
<proteinExistence type="predicted"/>